<feature type="non-terminal residue" evidence="4">
    <location>
        <position position="1"/>
    </location>
</feature>
<reference evidence="4" key="1">
    <citation type="submission" date="2016-04" db="EMBL/GenBank/DDBJ databases">
        <authorList>
            <person name="Calderon-Fernandez G.M.Sr."/>
        </authorList>
    </citation>
    <scope>NUCLEOTIDE SEQUENCE</scope>
    <source>
        <strain evidence="4">Int1</strain>
        <tissue evidence="4">Integument</tissue>
    </source>
</reference>
<dbReference type="Gene3D" id="1.10.10.140">
    <property type="entry name" value="Cytochrome c oxidase, subunit VIb"/>
    <property type="match status" value="1"/>
</dbReference>
<feature type="non-terminal residue" evidence="4">
    <location>
        <position position="110"/>
    </location>
</feature>
<evidence type="ECO:0000256" key="1">
    <source>
        <dbReference type="ARBA" id="ARBA00004173"/>
    </source>
</evidence>
<dbReference type="EMBL" id="GEMB01005138">
    <property type="protein sequence ID" value="JAR98172.1"/>
    <property type="molecule type" value="Transcribed_RNA"/>
</dbReference>
<dbReference type="GO" id="GO:0005739">
    <property type="term" value="C:mitochondrion"/>
    <property type="evidence" value="ECO:0007669"/>
    <property type="project" value="UniProtKB-SubCell"/>
</dbReference>
<organism evidence="4">
    <name type="scientific">Triatoma infestans</name>
    <name type="common">Assassin bug</name>
    <dbReference type="NCBI Taxonomy" id="30076"/>
    <lineage>
        <taxon>Eukaryota</taxon>
        <taxon>Metazoa</taxon>
        <taxon>Ecdysozoa</taxon>
        <taxon>Arthropoda</taxon>
        <taxon>Hexapoda</taxon>
        <taxon>Insecta</taxon>
        <taxon>Pterygota</taxon>
        <taxon>Neoptera</taxon>
        <taxon>Paraneoptera</taxon>
        <taxon>Hemiptera</taxon>
        <taxon>Heteroptera</taxon>
        <taxon>Panheteroptera</taxon>
        <taxon>Cimicomorpha</taxon>
        <taxon>Reduviidae</taxon>
        <taxon>Triatominae</taxon>
        <taxon>Triatoma</taxon>
    </lineage>
</organism>
<keyword evidence="2" id="KW-0496">Mitochondrion</keyword>
<name>A0A170WTN5_TRIIF</name>
<dbReference type="PANTHER" id="PTHR11387">
    <property type="entry name" value="CYTOCHROME C OXIDASE SUBUNIT 6B"/>
    <property type="match status" value="1"/>
</dbReference>
<reference evidence="4" key="2">
    <citation type="journal article" date="2017" name="J. Med. Entomol.">
        <title>Transcriptome Analysis of the Triatoma infestans (Hemiptera: Reduviidae) Integument.</title>
        <authorList>
            <person name="Calderon-Fernandez G.M."/>
            <person name="Moriconi D.E."/>
            <person name="Dulbecco A.B."/>
            <person name="Juarez M.P."/>
        </authorList>
    </citation>
    <scope>NUCLEOTIDE SEQUENCE</scope>
    <source>
        <strain evidence="4">Int1</strain>
        <tissue evidence="4">Integument</tissue>
    </source>
</reference>
<accession>A0A170WTN5</accession>
<comment type="subcellular location">
    <subcellularLocation>
        <location evidence="1">Mitochondrion</location>
    </subcellularLocation>
</comment>
<dbReference type="InterPro" id="IPR003213">
    <property type="entry name" value="Cyt_c_oxidase_su6B"/>
</dbReference>
<keyword evidence="3" id="KW-1015">Disulfide bond</keyword>
<dbReference type="SUPFAM" id="SSF47694">
    <property type="entry name" value="Cytochrome c oxidase subunit h"/>
    <property type="match status" value="1"/>
</dbReference>
<dbReference type="InterPro" id="IPR048280">
    <property type="entry name" value="COX6B-like"/>
</dbReference>
<protein>
    <submittedName>
        <fullName evidence="4">Cytochrome c oxidase subunit 6b2-like protein isoform x2</fullName>
    </submittedName>
</protein>
<sequence length="110" mass="13578">RRKRLKRKLWKIEIDGMICEKIEEEKAEEEVVEDIGEKDCPVDPRFQQQNKTKWCYVMFIDFHRCSHYLGSKHKYCQMFEKCYKTLCPRPWIRTWEEQIENGTFPRDLTK</sequence>
<dbReference type="InterPro" id="IPR036549">
    <property type="entry name" value="CX6/COA6-like_sf"/>
</dbReference>
<dbReference type="GO" id="GO:0045277">
    <property type="term" value="C:respiratory chain complex IV"/>
    <property type="evidence" value="ECO:0007669"/>
    <property type="project" value="InterPro"/>
</dbReference>
<evidence type="ECO:0000313" key="4">
    <source>
        <dbReference type="EMBL" id="JAR98172.1"/>
    </source>
</evidence>
<evidence type="ECO:0000256" key="3">
    <source>
        <dbReference type="ARBA" id="ARBA00023157"/>
    </source>
</evidence>
<dbReference type="Pfam" id="PF02297">
    <property type="entry name" value="COX6B"/>
    <property type="match status" value="1"/>
</dbReference>
<evidence type="ECO:0000256" key="2">
    <source>
        <dbReference type="ARBA" id="ARBA00023128"/>
    </source>
</evidence>
<proteinExistence type="predicted"/>
<dbReference type="AlphaFoldDB" id="A0A170WTN5"/>